<dbReference type="Proteomes" id="UP000199169">
    <property type="component" value="Unassembled WGS sequence"/>
</dbReference>
<keyword evidence="9 10" id="KW-0472">Membrane</keyword>
<organism evidence="11 12">
    <name type="scientific">Candidatus Accumulibacter aalborgensis</name>
    <dbReference type="NCBI Taxonomy" id="1860102"/>
    <lineage>
        <taxon>Bacteria</taxon>
        <taxon>Pseudomonadati</taxon>
        <taxon>Pseudomonadota</taxon>
        <taxon>Betaproteobacteria</taxon>
        <taxon>Candidatus Accumulibacter</taxon>
    </lineage>
</organism>
<evidence type="ECO:0000256" key="6">
    <source>
        <dbReference type="ARBA" id="ARBA00022692"/>
    </source>
</evidence>
<comment type="function">
    <text evidence="1 10">Controls the rotational direction of flagella during chemotaxis.</text>
</comment>
<evidence type="ECO:0000256" key="7">
    <source>
        <dbReference type="ARBA" id="ARBA00022779"/>
    </source>
</evidence>
<evidence type="ECO:0000256" key="2">
    <source>
        <dbReference type="ARBA" id="ARBA00004162"/>
    </source>
</evidence>
<dbReference type="EMBL" id="FLQX01000094">
    <property type="protein sequence ID" value="SBT05028.1"/>
    <property type="molecule type" value="Genomic_DNA"/>
</dbReference>
<keyword evidence="11" id="KW-0969">Cilium</keyword>
<keyword evidence="8 10" id="KW-1133">Transmembrane helix</keyword>
<keyword evidence="10" id="KW-0997">Cell inner membrane</keyword>
<sequence length="184" mass="19791">MVKDAKPPVTGTEAVPSKSSKKLLIIIVAAVVLVLGIGGVTAFVLLKPAAEHEVDDGEVAPEKARPAKKKKADREAAPIYVALDPFTVNLVPEGSDQFLQLILSVEVDDPQTGDQLKLYSPKLRNDVTLLLSGKKASELMSKDGKELLAREIKEQINGVLDPAGKGKKRDSPVKEVLFTSFIIQ</sequence>
<evidence type="ECO:0000256" key="9">
    <source>
        <dbReference type="ARBA" id="ARBA00023136"/>
    </source>
</evidence>
<evidence type="ECO:0000313" key="11">
    <source>
        <dbReference type="EMBL" id="SBT05028.1"/>
    </source>
</evidence>
<comment type="subcellular location">
    <subcellularLocation>
        <location evidence="10">Cell inner membrane</location>
    </subcellularLocation>
    <subcellularLocation>
        <location evidence="2">Cell membrane</location>
        <topology evidence="2">Single-pass membrane protein</topology>
    </subcellularLocation>
</comment>
<dbReference type="PANTHER" id="PTHR35091:SF2">
    <property type="entry name" value="FLAGELLAR PROTEIN FLIL"/>
    <property type="match status" value="1"/>
</dbReference>
<name>A0A1A8XM60_9PROT</name>
<dbReference type="PANTHER" id="PTHR35091">
    <property type="entry name" value="FLAGELLAR PROTEIN FLIL"/>
    <property type="match status" value="1"/>
</dbReference>
<accession>A0A1A8XM60</accession>
<comment type="similarity">
    <text evidence="3 10">Belongs to the FliL family.</text>
</comment>
<dbReference type="GO" id="GO:0009425">
    <property type="term" value="C:bacterial-type flagellum basal body"/>
    <property type="evidence" value="ECO:0007669"/>
    <property type="project" value="InterPro"/>
</dbReference>
<dbReference type="GO" id="GO:0006935">
    <property type="term" value="P:chemotaxis"/>
    <property type="evidence" value="ECO:0007669"/>
    <property type="project" value="UniProtKB-KW"/>
</dbReference>
<dbReference type="GO" id="GO:0005886">
    <property type="term" value="C:plasma membrane"/>
    <property type="evidence" value="ECO:0007669"/>
    <property type="project" value="UniProtKB-SubCell"/>
</dbReference>
<proteinExistence type="inferred from homology"/>
<keyword evidence="6 10" id="KW-0812">Transmembrane</keyword>
<keyword evidence="12" id="KW-1185">Reference proteome</keyword>
<dbReference type="GO" id="GO:0071978">
    <property type="term" value="P:bacterial-type flagellum-dependent swarming motility"/>
    <property type="evidence" value="ECO:0007669"/>
    <property type="project" value="TreeGrafter"/>
</dbReference>
<gene>
    <name evidence="11" type="ORF">ACCAA_20105</name>
</gene>
<evidence type="ECO:0000256" key="4">
    <source>
        <dbReference type="ARBA" id="ARBA00022475"/>
    </source>
</evidence>
<keyword evidence="11" id="KW-0966">Cell projection</keyword>
<dbReference type="STRING" id="1860102.ACCAA_20105"/>
<reference evidence="11 12" key="1">
    <citation type="submission" date="2016-06" db="EMBL/GenBank/DDBJ databases">
        <authorList>
            <person name="Kjaerup R.B."/>
            <person name="Dalgaard T.S."/>
            <person name="Juul-Madsen H.R."/>
        </authorList>
    </citation>
    <scope>NUCLEOTIDE SEQUENCE [LARGE SCALE GENOMIC DNA]</scope>
    <source>
        <strain evidence="11">3</strain>
    </source>
</reference>
<dbReference type="RefSeq" id="WP_186406299.1">
    <property type="nucleotide sequence ID" value="NZ_FLQX01000094.1"/>
</dbReference>
<keyword evidence="7 10" id="KW-0283">Flagellar rotation</keyword>
<evidence type="ECO:0000256" key="3">
    <source>
        <dbReference type="ARBA" id="ARBA00008281"/>
    </source>
</evidence>
<evidence type="ECO:0000256" key="8">
    <source>
        <dbReference type="ARBA" id="ARBA00022989"/>
    </source>
</evidence>
<keyword evidence="4" id="KW-1003">Cell membrane</keyword>
<evidence type="ECO:0000256" key="10">
    <source>
        <dbReference type="RuleBase" id="RU364125"/>
    </source>
</evidence>
<evidence type="ECO:0000256" key="5">
    <source>
        <dbReference type="ARBA" id="ARBA00022500"/>
    </source>
</evidence>
<keyword evidence="11" id="KW-0282">Flagellum</keyword>
<dbReference type="Pfam" id="PF03748">
    <property type="entry name" value="FliL"/>
    <property type="match status" value="1"/>
</dbReference>
<feature type="transmembrane region" description="Helical" evidence="10">
    <location>
        <begin position="23"/>
        <end position="46"/>
    </location>
</feature>
<dbReference type="InterPro" id="IPR005503">
    <property type="entry name" value="FliL"/>
</dbReference>
<evidence type="ECO:0000256" key="1">
    <source>
        <dbReference type="ARBA" id="ARBA00002254"/>
    </source>
</evidence>
<evidence type="ECO:0000313" key="12">
    <source>
        <dbReference type="Proteomes" id="UP000199169"/>
    </source>
</evidence>
<keyword evidence="5 10" id="KW-0145">Chemotaxis</keyword>
<dbReference type="AlphaFoldDB" id="A0A1A8XM60"/>
<protein>
    <recommendedName>
        <fullName evidence="10">Flagellar protein FliL</fullName>
    </recommendedName>
</protein>